<proteinExistence type="predicted"/>
<dbReference type="AlphaFoldDB" id="A0A182JC14"/>
<protein>
    <submittedName>
        <fullName evidence="2">DUF725 domain-containing protein</fullName>
    </submittedName>
</protein>
<dbReference type="STRING" id="41427.A0A182JC14"/>
<dbReference type="Pfam" id="PF05267">
    <property type="entry name" value="DUF725"/>
    <property type="match status" value="1"/>
</dbReference>
<reference evidence="2" key="1">
    <citation type="submission" date="2022-08" db="UniProtKB">
        <authorList>
            <consortium name="EnsemblMetazoa"/>
        </authorList>
    </citation>
    <scope>IDENTIFICATION</scope>
    <source>
        <strain evidence="2">EBRO</strain>
    </source>
</reference>
<dbReference type="EnsemblMetazoa" id="AATE015263-RA">
    <property type="protein sequence ID" value="AATE015263-PA.1"/>
    <property type="gene ID" value="AATE015263"/>
</dbReference>
<evidence type="ECO:0000313" key="2">
    <source>
        <dbReference type="EnsemblMetazoa" id="AATE015263-PA.1"/>
    </source>
</evidence>
<organism evidence="2">
    <name type="scientific">Anopheles atroparvus</name>
    <name type="common">European mosquito</name>
    <dbReference type="NCBI Taxonomy" id="41427"/>
    <lineage>
        <taxon>Eukaryota</taxon>
        <taxon>Metazoa</taxon>
        <taxon>Ecdysozoa</taxon>
        <taxon>Arthropoda</taxon>
        <taxon>Hexapoda</taxon>
        <taxon>Insecta</taxon>
        <taxon>Pterygota</taxon>
        <taxon>Neoptera</taxon>
        <taxon>Endopterygota</taxon>
        <taxon>Diptera</taxon>
        <taxon>Nematocera</taxon>
        <taxon>Culicoidea</taxon>
        <taxon>Culicidae</taxon>
        <taxon>Anophelinae</taxon>
        <taxon>Anopheles</taxon>
    </lineage>
</organism>
<evidence type="ECO:0000259" key="1">
    <source>
        <dbReference type="Pfam" id="PF05267"/>
    </source>
</evidence>
<dbReference type="VEuPathDB" id="VectorBase:AATE015263"/>
<accession>A0A182JC14</accession>
<dbReference type="InterPro" id="IPR007931">
    <property type="entry name" value="TsetseEP"/>
</dbReference>
<sequence length="255" mass="27336">MKLLLVAALAICLGQLQAGPVASPTALVATSDSKAEFFDEFNKLLGGIAKEALESLSLLGENTRGQLQSVENALGELETLYNEKVQQEIEKYAGAFGELENKVSPCFAPVGQEIRDIVEEAREGAEQCAQETLARVRQIEKNIEEHANLALGKVQEIVAIGNKCLSENSWIVDQINCALQNAPVAVRIVQDIVQDAAKLIGQTSRDVSELASDTEQCLAVVVQDAVVEFNTALEKVINCLAGEETQADLAGIESA</sequence>
<name>A0A182JC14_ANOAO</name>
<feature type="domain" description="Protein TsetseEP" evidence="1">
    <location>
        <begin position="104"/>
        <end position="218"/>
    </location>
</feature>